<proteinExistence type="predicted"/>
<protein>
    <submittedName>
        <fullName evidence="1">Uncharacterized protein</fullName>
    </submittedName>
</protein>
<keyword evidence="2" id="KW-1185">Reference proteome</keyword>
<sequence length="1197" mass="129791">MSIIELSERPQCIVSESVVVVCGLDCGCGSSDEAAIYWVLRVSGRDNGHNDNDAINYLAKELKKLLKHDGSEVAVKVLETYRLASQSVIKELGDQKSERYFVHTALNNLSQGLKPFDPQSAANISADYVEKVGAWATSVQEDTLETLIEGLAKGLNKFVNSQGTGIVQNPTNSAYQSATPWSSLTTSAKTDCAAILLGIMPVMYIGLTYLYWQCEGKGGWATKNSSQDEDLKQFLAAFGYADKNLNELMKGQQIATQLTSAFSSELQTAYNTAKPQNPTSISPSYPEFLEKLQGEASKSAPSTSSPLTYLYLLSHYYITNFLYEVQSSSPASPSFLGYSGLTAMAGGAYGLNLGELDIKSDKVTQALGTDSGNTGLIGKLTEGLKAFIGYKGKEGFIRLNGIGRANDPLERLRDAVLGFWLGALSQVSSLLSGKNEDNKKKVDKVASKIMGAFGRGSAGVKSVAKSVAGLTVTGHNVEGITDILTALKEGINEIKSNLNGENLGTLGGAVDTYLGKVLTKVKDGAGNASSQVQELTAKLSAVVSQPKKQTKEKPIDLTNGGTGIGTQLASIDGSNGAIKNLGNKLTSLNGKPKAKNIVNSFYFACAYFSDVLKMKYTSSYLSSATWQSVGGNQATCAKIFLSCLPLIFNGLSYLYWKCRDGGAWKNQNLTGGSLSPFMEGNWFRNGNMNENMTGTSVVTNVFDEKFEEFNTAATEQNSFSDFIKNFRSKGEQTWRGVSSSASTSNYLSGLYILFSCYFQCQQMTRVKSAFNAPKTIREMLYFLGALQFSPQYDGFDKYVTEYFKVLQPDLKNKKDDSELKLQVADSGTSATGNTLSAADLKSYLASTFHLAPAFIGLIQEPSTTGEPWLHSLFSNSQLNLSIPSSGAGIFGALSNYAYALQFQLHFLYIQCRNTYTVGCGWQLCTFGQNINSDLQSQIVESHICPTGCTNTSKHTGGDHGQGPCEHDNCGTKGKYSPLQAFLTDRLKGFSRGHPSDPSSHLAYCSGSLCHVPMGFNPNDLRAASNGNTQGDNICLTLRPFCGGFNTPLRQLCEKLGCLTKRTPRTLGDLFGFTWHLNGQLFNSNGSATVDLLLAKFFMTLGLEQSDWSQMSTLDPATFRGKVQQKIATIISSSPTQSTQSTIDKALSLFFGLPFWYNLFMVSPDESLPVVLFKVKNIPHQTSKTSQYSGEHDDLYSL</sequence>
<name>A0AAV4LNV4_BABCB</name>
<dbReference type="EMBL" id="BPLF01000001">
    <property type="protein sequence ID" value="GIX61428.1"/>
    <property type="molecule type" value="Genomic_DNA"/>
</dbReference>
<dbReference type="RefSeq" id="XP_067713499.1">
    <property type="nucleotide sequence ID" value="XM_067857398.1"/>
</dbReference>
<gene>
    <name evidence="1" type="ORF">BcabD6B2_08630</name>
</gene>
<dbReference type="AlphaFoldDB" id="A0AAV4LNV4"/>
<evidence type="ECO:0000313" key="1">
    <source>
        <dbReference type="EMBL" id="GIX61428.1"/>
    </source>
</evidence>
<dbReference type="Pfam" id="PF12785">
    <property type="entry name" value="VESA1_N"/>
    <property type="match status" value="1"/>
</dbReference>
<dbReference type="GeneID" id="94192911"/>
<accession>A0AAV4LNV4</accession>
<comment type="caution">
    <text evidence="1">The sequence shown here is derived from an EMBL/GenBank/DDBJ whole genome shotgun (WGS) entry which is preliminary data.</text>
</comment>
<organism evidence="1 2">
    <name type="scientific">Babesia caballi</name>
    <dbReference type="NCBI Taxonomy" id="5871"/>
    <lineage>
        <taxon>Eukaryota</taxon>
        <taxon>Sar</taxon>
        <taxon>Alveolata</taxon>
        <taxon>Apicomplexa</taxon>
        <taxon>Aconoidasida</taxon>
        <taxon>Piroplasmida</taxon>
        <taxon>Babesiidae</taxon>
        <taxon>Babesia</taxon>
    </lineage>
</organism>
<evidence type="ECO:0000313" key="2">
    <source>
        <dbReference type="Proteomes" id="UP001497744"/>
    </source>
</evidence>
<reference evidence="1 2" key="1">
    <citation type="submission" date="2021-06" db="EMBL/GenBank/DDBJ databases">
        <title>Genome sequence of Babesia caballi.</title>
        <authorList>
            <person name="Yamagishi J."/>
            <person name="Kidaka T."/>
            <person name="Ochi A."/>
        </authorList>
    </citation>
    <scope>NUCLEOTIDE SEQUENCE [LARGE SCALE GENOMIC DNA]</scope>
    <source>
        <strain evidence="1">USDA-D6B2</strain>
    </source>
</reference>
<dbReference type="InterPro" id="IPR024751">
    <property type="entry name" value="VESA1"/>
</dbReference>
<dbReference type="Proteomes" id="UP001497744">
    <property type="component" value="Unassembled WGS sequence"/>
</dbReference>